<keyword evidence="8" id="KW-0238">DNA-binding</keyword>
<dbReference type="InterPro" id="IPR014016">
    <property type="entry name" value="UvrD-like_ATP-bd"/>
</dbReference>
<evidence type="ECO:0000256" key="10">
    <source>
        <dbReference type="ARBA" id="ARBA00023235"/>
    </source>
</evidence>
<sequence>MSRFDDATLRQIRAGDPDRSTWVAANAGSGKTRVLTDRVARLLLRGVPPQNILCLTYTKAAASEMQNRLFKRLGEWAMMPDAELLAKLADLEEEPPDRAASLAEARRLFARAIDAPGGLKTQTIHSFCAGLLRRFPVEAGIPPGFTEIDDEAGAELVAGIVGRLAEDHPDAFAGLARLPGGGDPISLALEITGLQDELPGEASEAAILRALGLPDGTTRDAALTAPFDAIPPGGAEGLAERLAAQTATAKKVGDALVDLENNGPSPERMGALTKALLVRDGDRMNKNVLSEKRRPNIEPWLETFDQLVEDCIVSGDTLRCLDAAERTLTLHAFAALFLPEWRAAKLSRGWLDFDDLTRGAERLLTREGVADWVLYRLDGSLDHVLVDEAQDTSPEQWRVIDRLTAEFAAGLGAGEDRPRTVFAVGDPKQSIYSFQGADPSGFERMRARFSERLTAAGRAFQRSELTHSFRSAPAILRTVDTVFRSDRREGMGDYTDHIAFNAEMPGRVDLWPNVEPEESAADEDWTDPVDLPGSHSAPVILARRIASEVQRMIREEVLWGPAKDGHPPRRIGPGDILILVQGRGALFHEIISACKEADLEVAGADVLRLTEDLAVRDLLALLSFVSLPEDDLSLAAILRSPLFGWSDDDLFRLAHGRRVPLWAVLRDRQEAHPETHAILRDLLDQADYLRPFELLTRILVRHDGRRRLVARLGRETEDAIEALLTRALNFEEEGIPGLTAFLASVEGTDLKVKRRPEARGGKLRVMTVHGAKGLEAPVVFLPDTSLRPERMRGRLVATPDGLPVWAASKAEASSRIAEFREAALEKERQERRRLLYVAMTRAEQWLIVGHAGKEPKDASWYSEVADGLETAGAAKVEMPGGEGLRLEEFWRDAVPPPAPEVTAQTPPDARDPGRPLPPPAPRAVLAPSDMGGAKVLFLPVPEPGPEGALPLPEAEALQRGRRIHLLLEHLPAHPKGEWPRLAPAILRSAGEETEDVDALLDEAARVLSDDALAPLFSAEALAEVEITADLPGRPERLRGVIDRLIVTPEVVTAVDFKTNAIVPARAEDVPDGLLRQMGAYSAALQTLYPGRRIDTAILWTRTPELMPLPGGLTRDALARTPLA</sequence>
<evidence type="ECO:0000256" key="12">
    <source>
        <dbReference type="ARBA" id="ARBA00034808"/>
    </source>
</evidence>
<evidence type="ECO:0000256" key="6">
    <source>
        <dbReference type="ARBA" id="ARBA00022839"/>
    </source>
</evidence>
<evidence type="ECO:0000256" key="16">
    <source>
        <dbReference type="SAM" id="MobiDB-lite"/>
    </source>
</evidence>
<dbReference type="Proteomes" id="UP001265259">
    <property type="component" value="Unassembled WGS sequence"/>
</dbReference>
<evidence type="ECO:0000256" key="2">
    <source>
        <dbReference type="ARBA" id="ARBA00022741"/>
    </source>
</evidence>
<evidence type="ECO:0000256" key="14">
    <source>
        <dbReference type="ARBA" id="ARBA00048988"/>
    </source>
</evidence>
<keyword evidence="20" id="KW-1185">Reference proteome</keyword>
<feature type="region of interest" description="Disordered" evidence="16">
    <location>
        <begin position="894"/>
        <end position="922"/>
    </location>
</feature>
<dbReference type="EMBL" id="JAVRHL010000001">
    <property type="protein sequence ID" value="MDT0681467.1"/>
    <property type="molecule type" value="Genomic_DNA"/>
</dbReference>
<evidence type="ECO:0000256" key="1">
    <source>
        <dbReference type="ARBA" id="ARBA00022722"/>
    </source>
</evidence>
<accession>A0ABU3DCP3</accession>
<feature type="domain" description="UvrD-like helicase ATP-binding" evidence="17">
    <location>
        <begin position="4"/>
        <end position="472"/>
    </location>
</feature>
<evidence type="ECO:0000256" key="13">
    <source>
        <dbReference type="ARBA" id="ARBA00034923"/>
    </source>
</evidence>
<feature type="binding site" evidence="15">
    <location>
        <begin position="25"/>
        <end position="32"/>
    </location>
    <ligand>
        <name>ATP</name>
        <dbReference type="ChEBI" id="CHEBI:30616"/>
    </ligand>
</feature>
<keyword evidence="10" id="KW-0413">Isomerase</keyword>
<evidence type="ECO:0000313" key="19">
    <source>
        <dbReference type="EMBL" id="MDT0681467.1"/>
    </source>
</evidence>
<dbReference type="GO" id="GO:0004386">
    <property type="term" value="F:helicase activity"/>
    <property type="evidence" value="ECO:0007669"/>
    <property type="project" value="UniProtKB-KW"/>
</dbReference>
<keyword evidence="6" id="KW-0269">Exonuclease</keyword>
<keyword evidence="3" id="KW-0227">DNA damage</keyword>
<dbReference type="InterPro" id="IPR014151">
    <property type="entry name" value="DNA_helicase_AddA"/>
</dbReference>
<dbReference type="InterPro" id="IPR038726">
    <property type="entry name" value="PDDEXK_AddAB-type"/>
</dbReference>
<comment type="catalytic activity">
    <reaction evidence="11">
        <text>Couples ATP hydrolysis with the unwinding of duplex DNA by translocating in the 3'-5' direction.</text>
        <dbReference type="EC" id="5.6.2.4"/>
    </reaction>
</comment>
<evidence type="ECO:0000259" key="17">
    <source>
        <dbReference type="PROSITE" id="PS51198"/>
    </source>
</evidence>
<evidence type="ECO:0000256" key="11">
    <source>
        <dbReference type="ARBA" id="ARBA00034617"/>
    </source>
</evidence>
<dbReference type="NCBIfam" id="TIGR02784">
    <property type="entry name" value="addA_alphas"/>
    <property type="match status" value="1"/>
</dbReference>
<protein>
    <recommendedName>
        <fullName evidence="12">DNA 3'-5' helicase</fullName>
        <ecNumber evidence="12">5.6.2.4</ecNumber>
    </recommendedName>
    <alternativeName>
        <fullName evidence="13">DNA 3'-5' helicase II</fullName>
    </alternativeName>
</protein>
<dbReference type="Gene3D" id="3.90.320.10">
    <property type="match status" value="1"/>
</dbReference>
<evidence type="ECO:0000259" key="18">
    <source>
        <dbReference type="PROSITE" id="PS51217"/>
    </source>
</evidence>
<keyword evidence="9" id="KW-0234">DNA repair</keyword>
<dbReference type="SUPFAM" id="SSF52540">
    <property type="entry name" value="P-loop containing nucleoside triphosphate hydrolases"/>
    <property type="match status" value="1"/>
</dbReference>
<keyword evidence="1" id="KW-0540">Nuclease</keyword>
<dbReference type="InterPro" id="IPR014017">
    <property type="entry name" value="DNA_helicase_UvrD-like_C"/>
</dbReference>
<comment type="caution">
    <text evidence="19">The sequence shown here is derived from an EMBL/GenBank/DDBJ whole genome shotgun (WGS) entry which is preliminary data.</text>
</comment>
<gene>
    <name evidence="19" type="primary">addA</name>
    <name evidence="19" type="ORF">RM543_02125</name>
</gene>
<dbReference type="Gene3D" id="1.10.486.10">
    <property type="entry name" value="PCRA, domain 4"/>
    <property type="match status" value="1"/>
</dbReference>
<dbReference type="PANTHER" id="PTHR11070:SF2">
    <property type="entry name" value="ATP-DEPENDENT DNA HELICASE SRS2"/>
    <property type="match status" value="1"/>
</dbReference>
<reference evidence="19 20" key="1">
    <citation type="submission" date="2023-09" db="EMBL/GenBank/DDBJ databases">
        <authorList>
            <person name="Rey-Velasco X."/>
        </authorList>
    </citation>
    <scope>NUCLEOTIDE SEQUENCE [LARGE SCALE GENOMIC DNA]</scope>
    <source>
        <strain evidence="19 20">F158</strain>
    </source>
</reference>
<keyword evidence="5 15" id="KW-0347">Helicase</keyword>
<dbReference type="InterPro" id="IPR011335">
    <property type="entry name" value="Restrct_endonuc-II-like"/>
</dbReference>
<evidence type="ECO:0000256" key="8">
    <source>
        <dbReference type="ARBA" id="ARBA00023125"/>
    </source>
</evidence>
<dbReference type="InterPro" id="IPR000212">
    <property type="entry name" value="DNA_helicase_UvrD/REP"/>
</dbReference>
<dbReference type="PROSITE" id="PS51198">
    <property type="entry name" value="UVRD_HELICASE_ATP_BIND"/>
    <property type="match status" value="1"/>
</dbReference>
<evidence type="ECO:0000313" key="20">
    <source>
        <dbReference type="Proteomes" id="UP001265259"/>
    </source>
</evidence>
<evidence type="ECO:0000256" key="3">
    <source>
        <dbReference type="ARBA" id="ARBA00022763"/>
    </source>
</evidence>
<dbReference type="PANTHER" id="PTHR11070">
    <property type="entry name" value="UVRD / RECB / PCRA DNA HELICASE FAMILY MEMBER"/>
    <property type="match status" value="1"/>
</dbReference>
<evidence type="ECO:0000256" key="9">
    <source>
        <dbReference type="ARBA" id="ARBA00023204"/>
    </source>
</evidence>
<dbReference type="InterPro" id="IPR011604">
    <property type="entry name" value="PDDEXK-like_dom_sf"/>
</dbReference>
<name>A0ABU3DCP3_9RHOB</name>
<organism evidence="19 20">
    <name type="scientific">Tropicimonas omnivorans</name>
    <dbReference type="NCBI Taxonomy" id="3075590"/>
    <lineage>
        <taxon>Bacteria</taxon>
        <taxon>Pseudomonadati</taxon>
        <taxon>Pseudomonadota</taxon>
        <taxon>Alphaproteobacteria</taxon>
        <taxon>Rhodobacterales</taxon>
        <taxon>Roseobacteraceae</taxon>
        <taxon>Tropicimonas</taxon>
    </lineage>
</organism>
<evidence type="ECO:0000256" key="5">
    <source>
        <dbReference type="ARBA" id="ARBA00022806"/>
    </source>
</evidence>
<keyword evidence="4 15" id="KW-0378">Hydrolase</keyword>
<evidence type="ECO:0000256" key="7">
    <source>
        <dbReference type="ARBA" id="ARBA00022840"/>
    </source>
</evidence>
<dbReference type="EC" id="5.6.2.4" evidence="12"/>
<feature type="domain" description="UvrD-like helicase C-terminal" evidence="18">
    <location>
        <begin position="489"/>
        <end position="773"/>
    </location>
</feature>
<dbReference type="Pfam" id="PF12705">
    <property type="entry name" value="PDDEXK_1"/>
    <property type="match status" value="1"/>
</dbReference>
<comment type="catalytic activity">
    <reaction evidence="14">
        <text>ATP + H2O = ADP + phosphate + H(+)</text>
        <dbReference type="Rhea" id="RHEA:13065"/>
        <dbReference type="ChEBI" id="CHEBI:15377"/>
        <dbReference type="ChEBI" id="CHEBI:15378"/>
        <dbReference type="ChEBI" id="CHEBI:30616"/>
        <dbReference type="ChEBI" id="CHEBI:43474"/>
        <dbReference type="ChEBI" id="CHEBI:456216"/>
        <dbReference type="EC" id="5.6.2.4"/>
    </reaction>
</comment>
<evidence type="ECO:0000256" key="15">
    <source>
        <dbReference type="PROSITE-ProRule" id="PRU00560"/>
    </source>
</evidence>
<evidence type="ECO:0000256" key="4">
    <source>
        <dbReference type="ARBA" id="ARBA00022801"/>
    </source>
</evidence>
<dbReference type="PROSITE" id="PS51217">
    <property type="entry name" value="UVRD_HELICASE_CTER"/>
    <property type="match status" value="1"/>
</dbReference>
<dbReference type="Pfam" id="PF13361">
    <property type="entry name" value="UvrD_C"/>
    <property type="match status" value="1"/>
</dbReference>
<dbReference type="InterPro" id="IPR027417">
    <property type="entry name" value="P-loop_NTPase"/>
</dbReference>
<dbReference type="Gene3D" id="3.40.50.300">
    <property type="entry name" value="P-loop containing nucleotide triphosphate hydrolases"/>
    <property type="match status" value="4"/>
</dbReference>
<keyword evidence="2 15" id="KW-0547">Nucleotide-binding</keyword>
<keyword evidence="7 15" id="KW-0067">ATP-binding</keyword>
<dbReference type="RefSeq" id="WP_311689173.1">
    <property type="nucleotide sequence ID" value="NZ_JAVRHL010000001.1"/>
</dbReference>
<dbReference type="Pfam" id="PF00580">
    <property type="entry name" value="UvrD-helicase"/>
    <property type="match status" value="1"/>
</dbReference>
<dbReference type="SUPFAM" id="SSF52980">
    <property type="entry name" value="Restriction endonuclease-like"/>
    <property type="match status" value="1"/>
</dbReference>
<proteinExistence type="predicted"/>